<feature type="transmembrane region" description="Helical" evidence="7">
    <location>
        <begin position="112"/>
        <end position="133"/>
    </location>
</feature>
<dbReference type="InterPro" id="IPR003370">
    <property type="entry name" value="Chromate_transpt"/>
</dbReference>
<dbReference type="GO" id="GO:0005886">
    <property type="term" value="C:plasma membrane"/>
    <property type="evidence" value="ECO:0007669"/>
    <property type="project" value="UniProtKB-SubCell"/>
</dbReference>
<dbReference type="AlphaFoldDB" id="A0A1M5SBR8"/>
<dbReference type="Pfam" id="PF02417">
    <property type="entry name" value="Chromate_transp"/>
    <property type="match status" value="1"/>
</dbReference>
<evidence type="ECO:0000256" key="1">
    <source>
        <dbReference type="ARBA" id="ARBA00004651"/>
    </source>
</evidence>
<evidence type="ECO:0000256" key="5">
    <source>
        <dbReference type="ARBA" id="ARBA00022989"/>
    </source>
</evidence>
<accession>A0A1M5SBR8</accession>
<proteinExistence type="inferred from homology"/>
<feature type="transmembrane region" description="Helical" evidence="7">
    <location>
        <begin position="12"/>
        <end position="30"/>
    </location>
</feature>
<keyword evidence="6 7" id="KW-0472">Membrane</keyword>
<evidence type="ECO:0000256" key="6">
    <source>
        <dbReference type="ARBA" id="ARBA00023136"/>
    </source>
</evidence>
<keyword evidence="9" id="KW-1185">Reference proteome</keyword>
<organism evidence="8 9">
    <name type="scientific">Anaerosphaera aminiphila DSM 21120</name>
    <dbReference type="NCBI Taxonomy" id="1120995"/>
    <lineage>
        <taxon>Bacteria</taxon>
        <taxon>Bacillati</taxon>
        <taxon>Bacillota</taxon>
        <taxon>Tissierellia</taxon>
        <taxon>Tissierellales</taxon>
        <taxon>Peptoniphilaceae</taxon>
        <taxon>Anaerosphaera</taxon>
    </lineage>
</organism>
<name>A0A1M5SBR8_9FIRM</name>
<dbReference type="STRING" id="1120995.SAMN02745245_01140"/>
<feature type="transmembrane region" description="Helical" evidence="7">
    <location>
        <begin position="75"/>
        <end position="100"/>
    </location>
</feature>
<dbReference type="EMBL" id="FQXI01000007">
    <property type="protein sequence ID" value="SHH35964.1"/>
    <property type="molecule type" value="Genomic_DNA"/>
</dbReference>
<keyword evidence="5 7" id="KW-1133">Transmembrane helix</keyword>
<dbReference type="InterPro" id="IPR052518">
    <property type="entry name" value="CHR_Transporter"/>
</dbReference>
<evidence type="ECO:0000256" key="2">
    <source>
        <dbReference type="ARBA" id="ARBA00005262"/>
    </source>
</evidence>
<dbReference type="Proteomes" id="UP000184032">
    <property type="component" value="Unassembled WGS sequence"/>
</dbReference>
<dbReference type="PANTHER" id="PTHR43663:SF1">
    <property type="entry name" value="CHROMATE TRANSPORTER"/>
    <property type="match status" value="1"/>
</dbReference>
<comment type="similarity">
    <text evidence="2">Belongs to the chromate ion transporter (CHR) (TC 2.A.51) family.</text>
</comment>
<feature type="transmembrane region" description="Helical" evidence="7">
    <location>
        <begin position="145"/>
        <end position="161"/>
    </location>
</feature>
<evidence type="ECO:0000256" key="3">
    <source>
        <dbReference type="ARBA" id="ARBA00022475"/>
    </source>
</evidence>
<protein>
    <submittedName>
        <fullName evidence="8">Chromate transporter</fullName>
    </submittedName>
</protein>
<evidence type="ECO:0000256" key="4">
    <source>
        <dbReference type="ARBA" id="ARBA00022692"/>
    </source>
</evidence>
<gene>
    <name evidence="8" type="ORF">SAMN02745245_01140</name>
</gene>
<sequence length="184" mass="20016">MSNILIELYLTFFKIGSLAFGGGYATIPLIEKYVVVGNNWLSMSEFLDLISISQMTPGPIAINSATFVGQRVSGFIGAIVATAGILTPQFIIMMIFGYFLFSKNKKFKVLDWILNGLKAGIVSLILISAINLIRTSVFPSGFESINFIVITTFVIGLILYIKKVSMFKLIALGAALGIGLNLIF</sequence>
<evidence type="ECO:0000256" key="7">
    <source>
        <dbReference type="SAM" id="Phobius"/>
    </source>
</evidence>
<dbReference type="PANTHER" id="PTHR43663">
    <property type="entry name" value="CHROMATE TRANSPORT PROTEIN-RELATED"/>
    <property type="match status" value="1"/>
</dbReference>
<evidence type="ECO:0000313" key="9">
    <source>
        <dbReference type="Proteomes" id="UP000184032"/>
    </source>
</evidence>
<evidence type="ECO:0000313" key="8">
    <source>
        <dbReference type="EMBL" id="SHH35964.1"/>
    </source>
</evidence>
<dbReference type="GO" id="GO:0015109">
    <property type="term" value="F:chromate transmembrane transporter activity"/>
    <property type="evidence" value="ECO:0007669"/>
    <property type="project" value="InterPro"/>
</dbReference>
<comment type="subcellular location">
    <subcellularLocation>
        <location evidence="1">Cell membrane</location>
        <topology evidence="1">Multi-pass membrane protein</topology>
    </subcellularLocation>
</comment>
<reference evidence="8 9" key="1">
    <citation type="submission" date="2016-11" db="EMBL/GenBank/DDBJ databases">
        <authorList>
            <person name="Jaros S."/>
            <person name="Januszkiewicz K."/>
            <person name="Wedrychowicz H."/>
        </authorList>
    </citation>
    <scope>NUCLEOTIDE SEQUENCE [LARGE SCALE GENOMIC DNA]</scope>
    <source>
        <strain evidence="8 9">DSM 21120</strain>
    </source>
</reference>
<keyword evidence="4 7" id="KW-0812">Transmembrane</keyword>
<keyword evidence="3" id="KW-1003">Cell membrane</keyword>